<dbReference type="AlphaFoldDB" id="A0A8D2IUB3"/>
<keyword evidence="7" id="KW-0521">NADP</keyword>
<keyword evidence="10" id="KW-0812">Transmembrane</keyword>
<evidence type="ECO:0000313" key="12">
    <source>
        <dbReference type="Ensembl" id="ENSVKKP00000005947.1"/>
    </source>
</evidence>
<dbReference type="Gene3D" id="3.50.50.60">
    <property type="entry name" value="FAD/NAD(P)-binding domain"/>
    <property type="match status" value="2"/>
</dbReference>
<evidence type="ECO:0000256" key="7">
    <source>
        <dbReference type="ARBA" id="ARBA00022857"/>
    </source>
</evidence>
<keyword evidence="8" id="KW-0520">NAD</keyword>
<evidence type="ECO:0000256" key="5">
    <source>
        <dbReference type="ARBA" id="ARBA00022729"/>
    </source>
</evidence>
<dbReference type="FunFam" id="3.50.50.60:FF:000139">
    <property type="entry name" value="All-trans-retinol 13,14-reductase"/>
    <property type="match status" value="1"/>
</dbReference>
<evidence type="ECO:0000256" key="10">
    <source>
        <dbReference type="SAM" id="Phobius"/>
    </source>
</evidence>
<keyword evidence="6" id="KW-0274">FAD</keyword>
<accession>A0A8D2IUB3</accession>
<keyword evidence="9" id="KW-0325">Glycoprotein</keyword>
<evidence type="ECO:0000256" key="8">
    <source>
        <dbReference type="ARBA" id="ARBA00023027"/>
    </source>
</evidence>
<feature type="transmembrane region" description="Helical" evidence="10">
    <location>
        <begin position="208"/>
        <end position="226"/>
    </location>
</feature>
<keyword evidence="13" id="KW-1185">Reference proteome</keyword>
<evidence type="ECO:0000256" key="2">
    <source>
        <dbReference type="ARBA" id="ARBA00005855"/>
    </source>
</evidence>
<feature type="domain" description="Amine oxidase" evidence="11">
    <location>
        <begin position="75"/>
        <end position="572"/>
    </location>
</feature>
<dbReference type="Proteomes" id="UP000694545">
    <property type="component" value="Unplaced"/>
</dbReference>
<keyword evidence="4" id="KW-0285">Flavoprotein</keyword>
<dbReference type="InterPro" id="IPR052206">
    <property type="entry name" value="Retinol_saturase"/>
</dbReference>
<comment type="similarity">
    <text evidence="2">Belongs to the carotenoid/retinoid oxidoreductase family. CrtISO subfamily.</text>
</comment>
<keyword evidence="10" id="KW-0472">Membrane</keyword>
<dbReference type="Ensembl" id="ENSVKKT00000006108.1">
    <property type="protein sequence ID" value="ENSVKKP00000005947.1"/>
    <property type="gene ID" value="ENSVKKG00000004330.1"/>
</dbReference>
<dbReference type="PANTHER" id="PTHR46091:SF2">
    <property type="entry name" value="AMINE OXIDASE DOMAIN-CONTAINING PROTEIN"/>
    <property type="match status" value="1"/>
</dbReference>
<keyword evidence="10" id="KW-1133">Transmembrane helix</keyword>
<dbReference type="PANTHER" id="PTHR46091">
    <property type="entry name" value="BLR7054 PROTEIN"/>
    <property type="match status" value="1"/>
</dbReference>
<dbReference type="EC" id="1.4.3.2" evidence="3"/>
<name>A0A8D2IUB3_VARKO</name>
<proteinExistence type="inferred from homology"/>
<evidence type="ECO:0000256" key="3">
    <source>
        <dbReference type="ARBA" id="ARBA00012806"/>
    </source>
</evidence>
<dbReference type="OMA" id="GLATWFK"/>
<dbReference type="InterPro" id="IPR002937">
    <property type="entry name" value="Amino_oxidase"/>
</dbReference>
<organism evidence="12 13">
    <name type="scientific">Varanus komodoensis</name>
    <name type="common">Komodo dragon</name>
    <dbReference type="NCBI Taxonomy" id="61221"/>
    <lineage>
        <taxon>Eukaryota</taxon>
        <taxon>Metazoa</taxon>
        <taxon>Chordata</taxon>
        <taxon>Craniata</taxon>
        <taxon>Vertebrata</taxon>
        <taxon>Euteleostomi</taxon>
        <taxon>Lepidosauria</taxon>
        <taxon>Squamata</taxon>
        <taxon>Bifurcata</taxon>
        <taxon>Unidentata</taxon>
        <taxon>Episquamata</taxon>
        <taxon>Toxicofera</taxon>
        <taxon>Anguimorpha</taxon>
        <taxon>Paleoanguimorpha</taxon>
        <taxon>Varanoidea</taxon>
        <taxon>Varanidae</taxon>
        <taxon>Varanus</taxon>
    </lineage>
</organism>
<evidence type="ECO:0000256" key="4">
    <source>
        <dbReference type="ARBA" id="ARBA00022630"/>
    </source>
</evidence>
<sequence>MWLLLVPLMLVLPIIGLVYFYLFYGGDGNLFNPADVHPPKPLVTDKEARNRVLKKGFSLDKVPPNLDAIVIGSGIGGLSAAAVLAKAGKRVLVLEQHGKAGGACHTFQKKGFEFDVGIHYIGQMQENEMSRMIMDQLTDGQLEWVKLEDPYDIITIGDKDYPLFSGKKAFVEGLERQFPEEKEAIKEYMRLSKIVMAHVPWMSMLKMIPLWLSMFLIRWGLIHWFSPIFRLAATSQSEVVEKLTSNKDLRAIFSYFFYGVPLKDSSFFMTALLIHHYSFGAWYPRGGSSEIPFHIIPVIERSGGAVLTKACVGQILVSENGKAVGVTVHKGTQEEVKVYAPVVISDAGVFNTFAKLLPSEIRSKPEIQSRLDMIQHGTGSVQVFVGLRGTKEELGIKSTNYWIYLHNDLDSIDEVNAKLPMVFISFPSAKDPTYQERHPGCSCMTLITMAHYEWFAEWNGTSVKKRGADYEAVKMEIAQHLLDLALAKFPQLSDKVEFVEASSPLSNQHYLAAPLGETYGAEHNLDRFRAHVVATMRAKTPIPNLYLAGQDINCCGLMGALHGGLFCASAVLGRVIYKDLLHLKKKLERQNHKKEA</sequence>
<evidence type="ECO:0000313" key="13">
    <source>
        <dbReference type="Proteomes" id="UP000694545"/>
    </source>
</evidence>
<evidence type="ECO:0000256" key="1">
    <source>
        <dbReference type="ARBA" id="ARBA00005465"/>
    </source>
</evidence>
<reference evidence="12" key="1">
    <citation type="submission" date="2025-08" db="UniProtKB">
        <authorList>
            <consortium name="Ensembl"/>
        </authorList>
    </citation>
    <scope>IDENTIFICATION</scope>
</reference>
<feature type="transmembrane region" description="Helical" evidence="10">
    <location>
        <begin position="6"/>
        <end position="24"/>
    </location>
</feature>
<dbReference type="InterPro" id="IPR036188">
    <property type="entry name" value="FAD/NAD-bd_sf"/>
</dbReference>
<evidence type="ECO:0000256" key="6">
    <source>
        <dbReference type="ARBA" id="ARBA00022827"/>
    </source>
</evidence>
<keyword evidence="5" id="KW-0732">Signal</keyword>
<evidence type="ECO:0000256" key="9">
    <source>
        <dbReference type="ARBA" id="ARBA00023180"/>
    </source>
</evidence>
<protein>
    <recommendedName>
        <fullName evidence="3">L-amino-acid oxidase</fullName>
        <ecNumber evidence="3">1.4.3.2</ecNumber>
    </recommendedName>
</protein>
<dbReference type="SUPFAM" id="SSF51905">
    <property type="entry name" value="FAD/NAD(P)-binding domain"/>
    <property type="match status" value="1"/>
</dbReference>
<reference evidence="12" key="2">
    <citation type="submission" date="2025-09" db="UniProtKB">
        <authorList>
            <consortium name="Ensembl"/>
        </authorList>
    </citation>
    <scope>IDENTIFICATION</scope>
</reference>
<dbReference type="GO" id="GO:0001716">
    <property type="term" value="F:L-amino-acid oxidase activity"/>
    <property type="evidence" value="ECO:0007669"/>
    <property type="project" value="UniProtKB-EC"/>
</dbReference>
<evidence type="ECO:0000259" key="11">
    <source>
        <dbReference type="Pfam" id="PF01593"/>
    </source>
</evidence>
<comment type="similarity">
    <text evidence="1">Belongs to the flavin monoamine oxidase family. FIG1 subfamily.</text>
</comment>
<dbReference type="Pfam" id="PF01593">
    <property type="entry name" value="Amino_oxidase"/>
    <property type="match status" value="1"/>
</dbReference>